<dbReference type="Gene3D" id="3.30.70.360">
    <property type="match status" value="1"/>
</dbReference>
<dbReference type="EMBL" id="SWVK01000001">
    <property type="protein sequence ID" value="NFN33713.1"/>
    <property type="molecule type" value="Genomic_DNA"/>
</dbReference>
<feature type="active site" description="Proton acceptor" evidence="10">
    <location>
        <position position="173"/>
    </location>
</feature>
<dbReference type="InterPro" id="IPR002933">
    <property type="entry name" value="Peptidase_M20"/>
</dbReference>
<dbReference type="NCBIfam" id="NF003976">
    <property type="entry name" value="PRK05469.1"/>
    <property type="match status" value="1"/>
</dbReference>
<feature type="domain" description="Peptidase M20 dimerisation" evidence="12">
    <location>
        <begin position="205"/>
        <end position="308"/>
    </location>
</feature>
<dbReference type="GO" id="GO:0006508">
    <property type="term" value="P:proteolysis"/>
    <property type="evidence" value="ECO:0007669"/>
    <property type="project" value="UniProtKB-UniRule"/>
</dbReference>
<dbReference type="PANTHER" id="PTHR42994:SF1">
    <property type="entry name" value="PEPTIDASE T"/>
    <property type="match status" value="1"/>
</dbReference>
<dbReference type="SUPFAM" id="SSF53187">
    <property type="entry name" value="Zn-dependent exopeptidases"/>
    <property type="match status" value="1"/>
</dbReference>
<evidence type="ECO:0000256" key="5">
    <source>
        <dbReference type="ARBA" id="ARBA00022723"/>
    </source>
</evidence>
<evidence type="ECO:0000313" key="16">
    <source>
        <dbReference type="Proteomes" id="UP000476820"/>
    </source>
</evidence>
<evidence type="ECO:0000313" key="14">
    <source>
        <dbReference type="EMBL" id="NFN33713.1"/>
    </source>
</evidence>
<sequence>MKAYERLLKYVKVYTTSDENSSTHPTTKRQFDLANILVEEMKELGFKDVRCDEHCYVYGFIPATKGYEDKHSIGLIAHMDTAPAACGENVNPQVIENYDGGDVILKGNNSILSPERFPNLKTLKGRTLITTDGTTLLGADDKAGIAEILTACEIIMNENIPHGKICVGFTPDEEVGQGADFFDVKNFGADFAYTIDGGIEGEIAYENFNAAGAKVEISGVSVHPGSAKNTMINALNVAIEFNSMLPACERPEYTEEYEGFYYLEKLSGNTDNASMEYILRDHDAEKFEVKKSTMKLVEKLINEKYGEGTVKVTLKEQYRNMVELVKPCFHLIDNAIEAMKSLNVTPVVEPIRGGTDGARLSYMGLPCPNLGTGGFAYHGEFEHITVEGMDICTNIIIEILKRYAEE</sequence>
<dbReference type="EMBL" id="SWOV01000015">
    <property type="protein sequence ID" value="NFF87699.1"/>
    <property type="molecule type" value="Genomic_DNA"/>
</dbReference>
<dbReference type="GO" id="GO:0008270">
    <property type="term" value="F:zinc ion binding"/>
    <property type="evidence" value="ECO:0007669"/>
    <property type="project" value="InterPro"/>
</dbReference>
<dbReference type="GO" id="GO:0008237">
    <property type="term" value="F:metallopeptidase activity"/>
    <property type="evidence" value="ECO:0007669"/>
    <property type="project" value="UniProtKB-KW"/>
</dbReference>
<dbReference type="AlphaFoldDB" id="A0A0M1LS51"/>
<dbReference type="PROSITE" id="PS00759">
    <property type="entry name" value="ARGE_DAPE_CPG2_2"/>
    <property type="match status" value="1"/>
</dbReference>
<dbReference type="SUPFAM" id="SSF55031">
    <property type="entry name" value="Bacterial exopeptidase dimerisation domain"/>
    <property type="match status" value="1"/>
</dbReference>
<feature type="active site" evidence="10">
    <location>
        <position position="80"/>
    </location>
</feature>
<dbReference type="OrthoDB" id="9804934at2"/>
<evidence type="ECO:0000256" key="9">
    <source>
        <dbReference type="NCBIfam" id="TIGR01882"/>
    </source>
</evidence>
<dbReference type="NCBIfam" id="NF009920">
    <property type="entry name" value="PRK13381.1"/>
    <property type="match status" value="1"/>
</dbReference>
<keyword evidence="5 11" id="KW-0479">Metal-binding</keyword>
<keyword evidence="3 14" id="KW-0031">Aminopeptidase</keyword>
<keyword evidence="8" id="KW-0482">Metalloprotease</keyword>
<name>A0A0M1LS51_CLOBO</name>
<evidence type="ECO:0000256" key="1">
    <source>
        <dbReference type="ARBA" id="ARBA00000870"/>
    </source>
</evidence>
<evidence type="ECO:0000313" key="13">
    <source>
        <dbReference type="EMBL" id="NFF87699.1"/>
    </source>
</evidence>
<dbReference type="CDD" id="cd03892">
    <property type="entry name" value="M20_peptT"/>
    <property type="match status" value="1"/>
</dbReference>
<gene>
    <name evidence="14" type="primary">pepT</name>
    <name evidence="13" type="ORF">FC774_07400</name>
    <name evidence="14" type="ORF">FDB51_00920</name>
</gene>
<dbReference type="InterPro" id="IPR001261">
    <property type="entry name" value="ArgE/DapE_CS"/>
</dbReference>
<evidence type="ECO:0000256" key="3">
    <source>
        <dbReference type="ARBA" id="ARBA00022438"/>
    </source>
</evidence>
<evidence type="ECO:0000256" key="11">
    <source>
        <dbReference type="PIRSR" id="PIRSR037215-2"/>
    </source>
</evidence>
<dbReference type="Proteomes" id="UP000476820">
    <property type="component" value="Unassembled WGS sequence"/>
</dbReference>
<dbReference type="RefSeq" id="WP_053342645.1">
    <property type="nucleotide sequence ID" value="NZ_JACBDB010000002.1"/>
</dbReference>
<dbReference type="PIRSF" id="PIRSF037215">
    <property type="entry name" value="Peptidase_M20B"/>
    <property type="match status" value="1"/>
</dbReference>
<keyword evidence="4" id="KW-0645">Protease</keyword>
<evidence type="ECO:0000313" key="15">
    <source>
        <dbReference type="Proteomes" id="UP000473681"/>
    </source>
</evidence>
<dbReference type="GO" id="GO:0045148">
    <property type="term" value="F:tripeptide aminopeptidase activity"/>
    <property type="evidence" value="ECO:0007669"/>
    <property type="project" value="UniProtKB-UniRule"/>
</dbReference>
<dbReference type="InterPro" id="IPR010161">
    <property type="entry name" value="Peptidase_M20B"/>
</dbReference>
<dbReference type="PROSITE" id="PS00758">
    <property type="entry name" value="ARGE_DAPE_CPG2_1"/>
    <property type="match status" value="1"/>
</dbReference>
<dbReference type="NCBIfam" id="TIGR01882">
    <property type="entry name" value="peptidase-T"/>
    <property type="match status" value="1"/>
</dbReference>
<dbReference type="Pfam" id="PF07687">
    <property type="entry name" value="M20_dimer"/>
    <property type="match status" value="1"/>
</dbReference>
<evidence type="ECO:0000256" key="7">
    <source>
        <dbReference type="ARBA" id="ARBA00022833"/>
    </source>
</evidence>
<dbReference type="GO" id="GO:0006518">
    <property type="term" value="P:peptide metabolic process"/>
    <property type="evidence" value="ECO:0007669"/>
    <property type="project" value="InterPro"/>
</dbReference>
<dbReference type="EC" id="3.4.11.4" evidence="9"/>
<dbReference type="PANTHER" id="PTHR42994">
    <property type="entry name" value="PEPTIDASE T"/>
    <property type="match status" value="1"/>
</dbReference>
<feature type="binding site" evidence="11">
    <location>
        <position position="140"/>
    </location>
    <ligand>
        <name>Zn(2+)</name>
        <dbReference type="ChEBI" id="CHEBI:29105"/>
        <label>2</label>
    </ligand>
</feature>
<evidence type="ECO:0000256" key="4">
    <source>
        <dbReference type="ARBA" id="ARBA00022670"/>
    </source>
</evidence>
<feature type="binding site" evidence="11">
    <location>
        <position position="174"/>
    </location>
    <ligand>
        <name>Zn(2+)</name>
        <dbReference type="ChEBI" id="CHEBI:29105"/>
        <label>2</label>
    </ligand>
</feature>
<dbReference type="Proteomes" id="UP000473681">
    <property type="component" value="Unassembled WGS sequence"/>
</dbReference>
<evidence type="ECO:0000259" key="12">
    <source>
        <dbReference type="Pfam" id="PF07687"/>
    </source>
</evidence>
<organism evidence="14 15">
    <name type="scientific">Clostridium botulinum</name>
    <dbReference type="NCBI Taxonomy" id="1491"/>
    <lineage>
        <taxon>Bacteria</taxon>
        <taxon>Bacillati</taxon>
        <taxon>Bacillota</taxon>
        <taxon>Clostridia</taxon>
        <taxon>Eubacteriales</taxon>
        <taxon>Clostridiaceae</taxon>
        <taxon>Clostridium</taxon>
    </lineage>
</organism>
<dbReference type="InterPro" id="IPR036264">
    <property type="entry name" value="Bact_exopeptidase_dim_dom"/>
</dbReference>
<feature type="binding site" evidence="11">
    <location>
        <position position="78"/>
    </location>
    <ligand>
        <name>Zn(2+)</name>
        <dbReference type="ChEBI" id="CHEBI:29105"/>
        <label>1</label>
    </ligand>
</feature>
<evidence type="ECO:0000256" key="2">
    <source>
        <dbReference type="ARBA" id="ARBA00009692"/>
    </source>
</evidence>
<evidence type="ECO:0000256" key="6">
    <source>
        <dbReference type="ARBA" id="ARBA00022801"/>
    </source>
</evidence>
<comment type="similarity">
    <text evidence="2">Belongs to the peptidase M20B family.</text>
</comment>
<dbReference type="InterPro" id="IPR011650">
    <property type="entry name" value="Peptidase_M20_dimer"/>
</dbReference>
<evidence type="ECO:0000256" key="8">
    <source>
        <dbReference type="ARBA" id="ARBA00023049"/>
    </source>
</evidence>
<feature type="binding site" evidence="11">
    <location>
        <position position="378"/>
    </location>
    <ligand>
        <name>Zn(2+)</name>
        <dbReference type="ChEBI" id="CHEBI:29105"/>
        <label>2</label>
    </ligand>
</feature>
<proteinExistence type="inferred from homology"/>
<feature type="binding site" evidence="11">
    <location>
        <position position="140"/>
    </location>
    <ligand>
        <name>Zn(2+)</name>
        <dbReference type="ChEBI" id="CHEBI:29105"/>
        <label>1</label>
    </ligand>
</feature>
<comment type="cofactor">
    <cofactor evidence="11">
        <name>Zn(2+)</name>
        <dbReference type="ChEBI" id="CHEBI:29105"/>
    </cofactor>
    <text evidence="11">Binds 2 Zn(2+) ions per subunit.</text>
</comment>
<protein>
    <recommendedName>
        <fullName evidence="9">Peptidase T</fullName>
        <ecNumber evidence="9">3.4.11.4</ecNumber>
    </recommendedName>
</protein>
<dbReference type="Pfam" id="PF01546">
    <property type="entry name" value="Peptidase_M20"/>
    <property type="match status" value="1"/>
</dbReference>
<comment type="caution">
    <text evidence="14">The sequence shown here is derived from an EMBL/GenBank/DDBJ whole genome shotgun (WGS) entry which is preliminary data.</text>
</comment>
<keyword evidence="7 11" id="KW-0862">Zinc</keyword>
<keyword evidence="6 14" id="KW-0378">Hydrolase</keyword>
<dbReference type="Gene3D" id="3.40.630.10">
    <property type="entry name" value="Zn peptidases"/>
    <property type="match status" value="1"/>
</dbReference>
<feature type="binding site" evidence="11">
    <location>
        <position position="196"/>
    </location>
    <ligand>
        <name>Zn(2+)</name>
        <dbReference type="ChEBI" id="CHEBI:29105"/>
        <label>1</label>
    </ligand>
</feature>
<accession>A0A0M1LS51</accession>
<comment type="catalytic activity">
    <reaction evidence="1">
        <text>Release of the N-terminal residue from a tripeptide.</text>
        <dbReference type="EC" id="3.4.11.4"/>
    </reaction>
</comment>
<evidence type="ECO:0000256" key="10">
    <source>
        <dbReference type="PIRSR" id="PIRSR037215-1"/>
    </source>
</evidence>
<reference evidence="15 16" key="1">
    <citation type="submission" date="2019-04" db="EMBL/GenBank/DDBJ databases">
        <title>Genome sequencing of Clostridium botulinum Groups I-IV and Clostridium butyricum.</title>
        <authorList>
            <person name="Brunt J."/>
            <person name="Van Vliet A.H.M."/>
            <person name="Stringer S.C."/>
            <person name="Carter A.T."/>
            <person name="Peck M.W."/>
        </authorList>
    </citation>
    <scope>NUCLEOTIDE SEQUENCE [LARGE SCALE GENOMIC DNA]</scope>
    <source>
        <strain evidence="13 16">1605</strain>
        <strain evidence="14 15">CB-K-33E</strain>
    </source>
</reference>